<keyword evidence="1" id="KW-0732">Signal</keyword>
<reference evidence="2 3" key="1">
    <citation type="journal article" date="2018" name="Nat. Biotechnol.">
        <title>A standardized bacterial taxonomy based on genome phylogeny substantially revises the tree of life.</title>
        <authorList>
            <person name="Parks D.H."/>
            <person name="Chuvochina M."/>
            <person name="Waite D.W."/>
            <person name="Rinke C."/>
            <person name="Skarshewski A."/>
            <person name="Chaumeil P.A."/>
            <person name="Hugenholtz P."/>
        </authorList>
    </citation>
    <scope>NUCLEOTIDE SEQUENCE [LARGE SCALE GENOMIC DNA]</scope>
    <source>
        <strain evidence="2">UBA9158</strain>
    </source>
</reference>
<feature type="signal peptide" evidence="1">
    <location>
        <begin position="1"/>
        <end position="22"/>
    </location>
</feature>
<evidence type="ECO:0000256" key="1">
    <source>
        <dbReference type="SAM" id="SignalP"/>
    </source>
</evidence>
<accession>A0A3C1KJR2</accession>
<sequence>MRATILLATLLLTLHWPQGSQAASLSTAGIVAQTSNAAFACMQWRPVG</sequence>
<feature type="chain" id="PRO_5017771752" evidence="1">
    <location>
        <begin position="23"/>
        <end position="48"/>
    </location>
</feature>
<evidence type="ECO:0000313" key="2">
    <source>
        <dbReference type="EMBL" id="HAN26841.1"/>
    </source>
</evidence>
<dbReference type="EMBL" id="DMND01000062">
    <property type="protein sequence ID" value="HAN26841.1"/>
    <property type="molecule type" value="Genomic_DNA"/>
</dbReference>
<organism evidence="2 3">
    <name type="scientific">Haliea salexigens</name>
    <dbReference type="NCBI Taxonomy" id="287487"/>
    <lineage>
        <taxon>Bacteria</taxon>
        <taxon>Pseudomonadati</taxon>
        <taxon>Pseudomonadota</taxon>
        <taxon>Gammaproteobacteria</taxon>
        <taxon>Cellvibrionales</taxon>
        <taxon>Halieaceae</taxon>
        <taxon>Haliea</taxon>
    </lineage>
</organism>
<dbReference type="Proteomes" id="UP000259273">
    <property type="component" value="Unassembled WGS sequence"/>
</dbReference>
<evidence type="ECO:0000313" key="3">
    <source>
        <dbReference type="Proteomes" id="UP000259273"/>
    </source>
</evidence>
<feature type="non-terminal residue" evidence="2">
    <location>
        <position position="48"/>
    </location>
</feature>
<proteinExistence type="predicted"/>
<name>A0A3C1KJR2_9GAMM</name>
<gene>
    <name evidence="2" type="ORF">DCP75_03805</name>
</gene>
<comment type="caution">
    <text evidence="2">The sequence shown here is derived from an EMBL/GenBank/DDBJ whole genome shotgun (WGS) entry which is preliminary data.</text>
</comment>
<dbReference type="AlphaFoldDB" id="A0A3C1KJR2"/>
<protein>
    <submittedName>
        <fullName evidence="2">TIGR03756 family integrating conjugative element protein</fullName>
    </submittedName>
</protein>